<keyword evidence="3 8" id="KW-0732">Signal</keyword>
<proteinExistence type="predicted"/>
<dbReference type="InterPro" id="IPR051836">
    <property type="entry name" value="Kremen_rcpt"/>
</dbReference>
<dbReference type="Pfam" id="PF25486">
    <property type="entry name" value="DUF7909"/>
    <property type="match status" value="1"/>
</dbReference>
<keyword evidence="4" id="KW-1133">Transmembrane helix</keyword>
<feature type="region of interest" description="Disordered" evidence="7">
    <location>
        <begin position="194"/>
        <end position="227"/>
    </location>
</feature>
<feature type="signal peptide" evidence="8">
    <location>
        <begin position="1"/>
        <end position="17"/>
    </location>
</feature>
<dbReference type="Proteomes" id="UP001174936">
    <property type="component" value="Unassembled WGS sequence"/>
</dbReference>
<evidence type="ECO:0000256" key="3">
    <source>
        <dbReference type="ARBA" id="ARBA00022729"/>
    </source>
</evidence>
<evidence type="ECO:0000256" key="8">
    <source>
        <dbReference type="SAM" id="SignalP"/>
    </source>
</evidence>
<sequence length="354" mass="37952">MHPKAVLFLAGAALVSAQCTIPETPPSDTISAPFRLQVQNASRPEVHDKYMNLFLAGGGDRHLFIGPVGDPTFDLTLVDGVINWGPAGVRAVIGGEFSEVDHTTKMFMTGRGDPRAIFEPTYACNPDDPTETQVELRFVTWQNQPAGGWICVRHAFDGSHEFRYYPPGNELIDVNRECIKVTLVVRPSGSGPFTSTVIPSSTPPASTSLSSISTTSTTAPTATSTNPPGLFADMTSSGFRFIGCAPEERRVVPPDFPGRTLPSVVWGDDAMTNAKCMAFCSNAGYTYAGTEWSRECWCANSYAATRQPATTVASLANCNFRCSGATGEFCGGDAWLSLYEKCPVGGPCENNVFS</sequence>
<evidence type="ECO:0000256" key="2">
    <source>
        <dbReference type="ARBA" id="ARBA00022692"/>
    </source>
</evidence>
<evidence type="ECO:0000256" key="1">
    <source>
        <dbReference type="ARBA" id="ARBA00004167"/>
    </source>
</evidence>
<name>A0AA39Y2N3_9PEZI</name>
<dbReference type="EMBL" id="JAULSV010000005">
    <property type="protein sequence ID" value="KAK0644619.1"/>
    <property type="molecule type" value="Genomic_DNA"/>
</dbReference>
<evidence type="ECO:0000256" key="7">
    <source>
        <dbReference type="SAM" id="MobiDB-lite"/>
    </source>
</evidence>
<evidence type="ECO:0000313" key="11">
    <source>
        <dbReference type="Proteomes" id="UP001174936"/>
    </source>
</evidence>
<keyword evidence="2" id="KW-0812">Transmembrane</keyword>
<keyword evidence="11" id="KW-1185">Reference proteome</keyword>
<comment type="caution">
    <text evidence="10">The sequence shown here is derived from an EMBL/GenBank/DDBJ whole genome shotgun (WGS) entry which is preliminary data.</text>
</comment>
<dbReference type="AlphaFoldDB" id="A0AA39Y2N3"/>
<protein>
    <submittedName>
        <fullName evidence="10">Carbohydrate-binding WSC domain protein</fullName>
    </submittedName>
</protein>
<evidence type="ECO:0000313" key="10">
    <source>
        <dbReference type="EMBL" id="KAK0644619.1"/>
    </source>
</evidence>
<reference evidence="10" key="1">
    <citation type="submission" date="2023-06" db="EMBL/GenBank/DDBJ databases">
        <title>Genome-scale phylogeny and comparative genomics of the fungal order Sordariales.</title>
        <authorList>
            <consortium name="Lawrence Berkeley National Laboratory"/>
            <person name="Hensen N."/>
            <person name="Bonometti L."/>
            <person name="Westerberg I."/>
            <person name="Brannstrom I.O."/>
            <person name="Guillou S."/>
            <person name="Cros-Aarteil S."/>
            <person name="Calhoun S."/>
            <person name="Haridas S."/>
            <person name="Kuo A."/>
            <person name="Mondo S."/>
            <person name="Pangilinan J."/>
            <person name="Riley R."/>
            <person name="Labutti K."/>
            <person name="Andreopoulos B."/>
            <person name="Lipzen A."/>
            <person name="Chen C."/>
            <person name="Yanf M."/>
            <person name="Daum C."/>
            <person name="Ng V."/>
            <person name="Clum A."/>
            <person name="Steindorff A."/>
            <person name="Ohm R."/>
            <person name="Martin F."/>
            <person name="Silar P."/>
            <person name="Natvig D."/>
            <person name="Lalanne C."/>
            <person name="Gautier V."/>
            <person name="Ament-Velasquez S.L."/>
            <person name="Kruys A."/>
            <person name="Hutchinson M.I."/>
            <person name="Powell A.J."/>
            <person name="Barry K."/>
            <person name="Miller A.N."/>
            <person name="Grigoriev I.V."/>
            <person name="Debuchy R."/>
            <person name="Gladieux P."/>
            <person name="Thoren M.H."/>
            <person name="Johannesson H."/>
        </authorList>
    </citation>
    <scope>NUCLEOTIDE SEQUENCE</scope>
    <source>
        <strain evidence="10">SMH2532-1</strain>
    </source>
</reference>
<evidence type="ECO:0000259" key="9">
    <source>
        <dbReference type="PROSITE" id="PS51212"/>
    </source>
</evidence>
<dbReference type="InterPro" id="IPR057231">
    <property type="entry name" value="DUF7909"/>
</dbReference>
<comment type="subcellular location">
    <subcellularLocation>
        <location evidence="1">Membrane</location>
        <topology evidence="1">Single-pass membrane protein</topology>
    </subcellularLocation>
</comment>
<feature type="chain" id="PRO_5041232552" evidence="8">
    <location>
        <begin position="18"/>
        <end position="354"/>
    </location>
</feature>
<gene>
    <name evidence="10" type="ORF">B0T16DRAFT_430685</name>
</gene>
<dbReference type="PROSITE" id="PS51212">
    <property type="entry name" value="WSC"/>
    <property type="match status" value="1"/>
</dbReference>
<evidence type="ECO:0000256" key="5">
    <source>
        <dbReference type="ARBA" id="ARBA00023136"/>
    </source>
</evidence>
<organism evidence="10 11">
    <name type="scientific">Cercophora newfieldiana</name>
    <dbReference type="NCBI Taxonomy" id="92897"/>
    <lineage>
        <taxon>Eukaryota</taxon>
        <taxon>Fungi</taxon>
        <taxon>Dikarya</taxon>
        <taxon>Ascomycota</taxon>
        <taxon>Pezizomycotina</taxon>
        <taxon>Sordariomycetes</taxon>
        <taxon>Sordariomycetidae</taxon>
        <taxon>Sordariales</taxon>
        <taxon>Lasiosphaeriaceae</taxon>
        <taxon>Cercophora</taxon>
    </lineage>
</organism>
<dbReference type="PANTHER" id="PTHR24269:SF16">
    <property type="entry name" value="PROTEIN SLG1"/>
    <property type="match status" value="1"/>
</dbReference>
<dbReference type="SMART" id="SM00321">
    <property type="entry name" value="WSC"/>
    <property type="match status" value="1"/>
</dbReference>
<evidence type="ECO:0000256" key="4">
    <source>
        <dbReference type="ARBA" id="ARBA00022989"/>
    </source>
</evidence>
<evidence type="ECO:0000256" key="6">
    <source>
        <dbReference type="ARBA" id="ARBA00023180"/>
    </source>
</evidence>
<accession>A0AA39Y2N3</accession>
<keyword evidence="6" id="KW-0325">Glycoprotein</keyword>
<dbReference type="InterPro" id="IPR002889">
    <property type="entry name" value="WSC_carb-bd"/>
</dbReference>
<keyword evidence="5" id="KW-0472">Membrane</keyword>
<feature type="domain" description="WSC" evidence="9">
    <location>
        <begin position="238"/>
        <end position="342"/>
    </location>
</feature>
<dbReference type="Pfam" id="PF01822">
    <property type="entry name" value="WSC"/>
    <property type="match status" value="1"/>
</dbReference>
<dbReference type="GO" id="GO:0005886">
    <property type="term" value="C:plasma membrane"/>
    <property type="evidence" value="ECO:0007669"/>
    <property type="project" value="TreeGrafter"/>
</dbReference>
<dbReference type="PANTHER" id="PTHR24269">
    <property type="entry name" value="KREMEN PROTEIN"/>
    <property type="match status" value="1"/>
</dbReference>